<feature type="compositionally biased region" description="Acidic residues" evidence="1">
    <location>
        <begin position="275"/>
        <end position="291"/>
    </location>
</feature>
<feature type="compositionally biased region" description="Polar residues" evidence="1">
    <location>
        <begin position="253"/>
        <end position="269"/>
    </location>
</feature>
<evidence type="ECO:0000256" key="1">
    <source>
        <dbReference type="SAM" id="MobiDB-lite"/>
    </source>
</evidence>
<name>A0A8W8ILQ2_MAGGI</name>
<keyword evidence="5" id="KW-1185">Reference proteome</keyword>
<accession>A0A8W8ILQ2</accession>
<sequence length="508" mass="57448">MDYKRRLTPVKTPRKTKIFRPVGSTPSKFRIQDVKAKNVGYACRCIEHYEYKKAFTFLYNNYAGARRAVEHLVKKEVRKGVRNLLDYKEGSLLKKCNLENIKNFRWTAILADVAKYIPILYAALIATVTSPSNEKDLRSRIRNKALAPGIGLAVAVLLHLYSPMKVKFVQGLNSIELWRCGAQRKAFLHMNQLGLCTSKNTALRLISQLRVHSDEDLMSLKRVIEHQMETGTLGLPVCVEDATDTDISELSSEEFVQSSGTEAPTSSGSLPELPAMDDFDDSVSENVEPDTIESASDSAPHSPGYCITWDNVGKMIKACHQSTERQNKMMLWALAYGAVNRIPTTHLSDSCVKAADIPLQKFLPMEEDITEIKKRMEIIVARIIQKNMPYFHSCTVVSHIRHSFWRESSKKSKVINLGVCQENPSTTTGTIKIMEQLHEYVPRQGDDLFQLVCFGDGLSCERHNDAHMARSNGESRLSKLQGLQPQVQEFHKRMLHMQICKKGCWGNL</sequence>
<evidence type="ECO:0000259" key="3">
    <source>
        <dbReference type="Pfam" id="PF20231"/>
    </source>
</evidence>
<feature type="transmembrane region" description="Helical" evidence="2">
    <location>
        <begin position="145"/>
        <end position="164"/>
    </location>
</feature>
<dbReference type="Pfam" id="PF20231">
    <property type="entry name" value="DUF6589"/>
    <property type="match status" value="1"/>
</dbReference>
<organism evidence="4 5">
    <name type="scientific">Magallana gigas</name>
    <name type="common">Pacific oyster</name>
    <name type="synonym">Crassostrea gigas</name>
    <dbReference type="NCBI Taxonomy" id="29159"/>
    <lineage>
        <taxon>Eukaryota</taxon>
        <taxon>Metazoa</taxon>
        <taxon>Spiralia</taxon>
        <taxon>Lophotrochozoa</taxon>
        <taxon>Mollusca</taxon>
        <taxon>Bivalvia</taxon>
        <taxon>Autobranchia</taxon>
        <taxon>Pteriomorphia</taxon>
        <taxon>Ostreida</taxon>
        <taxon>Ostreoidea</taxon>
        <taxon>Ostreidae</taxon>
        <taxon>Magallana</taxon>
    </lineage>
</organism>
<dbReference type="Proteomes" id="UP000005408">
    <property type="component" value="Unassembled WGS sequence"/>
</dbReference>
<dbReference type="AlphaFoldDB" id="A0A8W8ILQ2"/>
<proteinExistence type="predicted"/>
<evidence type="ECO:0000256" key="2">
    <source>
        <dbReference type="SAM" id="Phobius"/>
    </source>
</evidence>
<keyword evidence="2" id="KW-0812">Transmembrane</keyword>
<keyword evidence="2" id="KW-0472">Membrane</keyword>
<evidence type="ECO:0000313" key="4">
    <source>
        <dbReference type="EnsemblMetazoa" id="G14533.1:cds"/>
    </source>
</evidence>
<dbReference type="EnsemblMetazoa" id="G14533.1">
    <property type="protein sequence ID" value="G14533.1:cds"/>
    <property type="gene ID" value="G14533"/>
</dbReference>
<feature type="region of interest" description="Disordered" evidence="1">
    <location>
        <begin position="253"/>
        <end position="299"/>
    </location>
</feature>
<evidence type="ECO:0000313" key="5">
    <source>
        <dbReference type="Proteomes" id="UP000005408"/>
    </source>
</evidence>
<dbReference type="InterPro" id="IPR046496">
    <property type="entry name" value="DUF6589"/>
</dbReference>
<keyword evidence="2" id="KW-1133">Transmembrane helix</keyword>
<protein>
    <recommendedName>
        <fullName evidence="3">DUF6589 domain-containing protein</fullName>
    </recommendedName>
</protein>
<feature type="domain" description="DUF6589" evidence="3">
    <location>
        <begin position="360"/>
        <end position="506"/>
    </location>
</feature>
<reference evidence="4" key="1">
    <citation type="submission" date="2022-08" db="UniProtKB">
        <authorList>
            <consortium name="EnsemblMetazoa"/>
        </authorList>
    </citation>
    <scope>IDENTIFICATION</scope>
    <source>
        <strain evidence="4">05x7-T-G4-1.051#20</strain>
    </source>
</reference>